<keyword evidence="1" id="KW-0862">Zinc</keyword>
<dbReference type="PANTHER" id="PTHR31286:SF87">
    <property type="entry name" value="DUF4283 DOMAIN-CONTAINING PROTEIN"/>
    <property type="match status" value="1"/>
</dbReference>
<dbReference type="SUPFAM" id="SSF56219">
    <property type="entry name" value="DNase I-like"/>
    <property type="match status" value="1"/>
</dbReference>
<feature type="region of interest" description="Disordered" evidence="2">
    <location>
        <begin position="1"/>
        <end position="20"/>
    </location>
</feature>
<proteinExistence type="predicted"/>
<dbReference type="Proteomes" id="UP000824890">
    <property type="component" value="Unassembled WGS sequence"/>
</dbReference>
<evidence type="ECO:0000256" key="1">
    <source>
        <dbReference type="PROSITE-ProRule" id="PRU00047"/>
    </source>
</evidence>
<accession>A0ABQ8BCG6</accession>
<evidence type="ECO:0000256" key="2">
    <source>
        <dbReference type="SAM" id="MobiDB-lite"/>
    </source>
</evidence>
<dbReference type="Gene3D" id="3.60.10.10">
    <property type="entry name" value="Endonuclease/exonuclease/phosphatase"/>
    <property type="match status" value="1"/>
</dbReference>
<dbReference type="InterPro" id="IPR001878">
    <property type="entry name" value="Znf_CCHC"/>
</dbReference>
<keyword evidence="5" id="KW-1185">Reference proteome</keyword>
<dbReference type="Pfam" id="PF14111">
    <property type="entry name" value="DUF4283"/>
    <property type="match status" value="1"/>
</dbReference>
<feature type="region of interest" description="Disordered" evidence="2">
    <location>
        <begin position="418"/>
        <end position="446"/>
    </location>
</feature>
<organism evidence="4 5">
    <name type="scientific">Brassica napus</name>
    <name type="common">Rape</name>
    <dbReference type="NCBI Taxonomy" id="3708"/>
    <lineage>
        <taxon>Eukaryota</taxon>
        <taxon>Viridiplantae</taxon>
        <taxon>Streptophyta</taxon>
        <taxon>Embryophyta</taxon>
        <taxon>Tracheophyta</taxon>
        <taxon>Spermatophyta</taxon>
        <taxon>Magnoliopsida</taxon>
        <taxon>eudicotyledons</taxon>
        <taxon>Gunneridae</taxon>
        <taxon>Pentapetalae</taxon>
        <taxon>rosids</taxon>
        <taxon>malvids</taxon>
        <taxon>Brassicales</taxon>
        <taxon>Brassicaceae</taxon>
        <taxon>Brassiceae</taxon>
        <taxon>Brassica</taxon>
    </lineage>
</organism>
<keyword evidence="1" id="KW-0863">Zinc-finger</keyword>
<evidence type="ECO:0000313" key="5">
    <source>
        <dbReference type="Proteomes" id="UP000824890"/>
    </source>
</evidence>
<gene>
    <name evidence="4" type="ORF">HID58_042010</name>
</gene>
<keyword evidence="1" id="KW-0479">Metal-binding</keyword>
<evidence type="ECO:0000259" key="3">
    <source>
        <dbReference type="PROSITE" id="PS50158"/>
    </source>
</evidence>
<dbReference type="PROSITE" id="PS50158">
    <property type="entry name" value="ZF_CCHC"/>
    <property type="match status" value="1"/>
</dbReference>
<feature type="compositionally biased region" description="Polar residues" evidence="2">
    <location>
        <begin position="1"/>
        <end position="15"/>
    </location>
</feature>
<sequence>MVYTTTRGRQFDTQGQRGGTGLAKKSLRGFLERWPFGLLPILYAISFSRLLLRQWASRPADDRLLAHAKKKAKSVSAIARSVLSDDVPTRSVAPVFCSPPLGFSAKFGSVPDIPAPLGALIAAPATESAAPAMESPALVVNSTVKAGSSSPRSDVATAGVNPLPHLPIGASFYMPAVISQSVTPALKVPLLIPAQTAPPRNYASVLKNSSELQELGTPTDHVSGVPFVLIPDENIETAKEEFKDFLYASFHGPKIYVHRLGKGSFLLRVTNPKTRETLLSRSCWNITGLSMFVAPWSPDFAPDEAPIMSAVVPAELRNVPYLLYNNESLSRLATVVGRPVFVAPKTQRKENFQVAKLYVKVDLLKRLPDTIVSGFSNGREFRIDVSYPWLPIKCEHCGKYGHKKEECHVEVAAGFLNQNSAPPNQHKRSMSRPARSRTEKPISGSQTYVPKAASVHVIEAPMTGPVSEDSEKLDTSVNPIPEVTENLEMLEESVAISKGTGVDGKMIALDQSLELEEGEVSPVPCQDSITADSTSNIGEPVSADQDEEGFSTPASKKTSHLGGSNMHPQAVTASVHVGNCSNSFDVLSDDQVVDDPFFLVNNRKNRIPLWDSLVDIQATSPVSRFPWMVIGDFNQILRVSHHSNHISARVDTAGIEEINLSLQDAELFEAQAKGLPFTWTNNQDDNPISTKIDHAFINQSWSSSFPDSYAEFLEPGQSDHAPCLFHLPSVRRRVCKPFKFFPHVTDHPDYSQLVSESWNCSQITGTDQFKLVRSLKLLKLVLRRLNKRHFSGISQRVKDQTVIVDWLQISLLTLPDSDTAREENIQRQKLNVLLTAEEKFYRQRSNILGVTDLSISMAPMDELQDLLPFRCSEIHQTYLS</sequence>
<dbReference type="InterPro" id="IPR040256">
    <property type="entry name" value="At4g02000-like"/>
</dbReference>
<dbReference type="InterPro" id="IPR036691">
    <property type="entry name" value="Endo/exonu/phosph_ase_sf"/>
</dbReference>
<comment type="caution">
    <text evidence="4">The sequence shown here is derived from an EMBL/GenBank/DDBJ whole genome shotgun (WGS) entry which is preliminary data.</text>
</comment>
<feature type="compositionally biased region" description="Polar residues" evidence="2">
    <location>
        <begin position="527"/>
        <end position="537"/>
    </location>
</feature>
<dbReference type="InterPro" id="IPR025558">
    <property type="entry name" value="DUF4283"/>
</dbReference>
<protein>
    <recommendedName>
        <fullName evidence="3">CCHC-type domain-containing protein</fullName>
    </recommendedName>
</protein>
<reference evidence="4 5" key="1">
    <citation type="submission" date="2021-05" db="EMBL/GenBank/DDBJ databases">
        <title>Genome Assembly of Synthetic Allotetraploid Brassica napus Reveals Homoeologous Exchanges between Subgenomes.</title>
        <authorList>
            <person name="Davis J.T."/>
        </authorList>
    </citation>
    <scope>NUCLEOTIDE SEQUENCE [LARGE SCALE GENOMIC DNA]</scope>
    <source>
        <strain evidence="5">cv. Da-Ae</strain>
        <tissue evidence="4">Seedling</tissue>
    </source>
</reference>
<name>A0ABQ8BCG6_BRANA</name>
<feature type="region of interest" description="Disordered" evidence="2">
    <location>
        <begin position="517"/>
        <end position="567"/>
    </location>
</feature>
<dbReference type="PANTHER" id="PTHR31286">
    <property type="entry name" value="GLYCINE-RICH CELL WALL STRUCTURAL PROTEIN 1.8-LIKE"/>
    <property type="match status" value="1"/>
</dbReference>
<evidence type="ECO:0000313" key="4">
    <source>
        <dbReference type="EMBL" id="KAH0902507.1"/>
    </source>
</evidence>
<dbReference type="EMBL" id="JAGKQM010000011">
    <property type="protein sequence ID" value="KAH0902507.1"/>
    <property type="molecule type" value="Genomic_DNA"/>
</dbReference>
<feature type="domain" description="CCHC-type" evidence="3">
    <location>
        <begin position="393"/>
        <end position="407"/>
    </location>
</feature>